<gene>
    <name evidence="3" type="ORF">CPARK_000010100</name>
</gene>
<keyword evidence="4" id="KW-1185">Reference proteome</keyword>
<keyword evidence="2" id="KW-0472">Membrane</keyword>
<protein>
    <recommendedName>
        <fullName evidence="5">DUF4335 domain-containing protein</fullName>
    </recommendedName>
</protein>
<reference evidence="3 4" key="1">
    <citation type="submission" date="2021-08" db="EMBL/GenBank/DDBJ databases">
        <title>Endosymbiont genome of Braarudosphaera bigelowii.</title>
        <authorList>
            <person name="Suzuki S."/>
            <person name="Ishida K."/>
        </authorList>
    </citation>
    <scope>NUCLEOTIDE SEQUENCE [LARGE SCALE GENOMIC DNA]</scope>
    <source>
        <strain evidence="3">CPSB-1</strain>
    </source>
</reference>
<evidence type="ECO:0008006" key="5">
    <source>
        <dbReference type="Google" id="ProtNLM"/>
    </source>
</evidence>
<sequence length="459" mass="52602">MILLSNNLLQTFTPPTCTLKIWDKRSFLRRLQKPILLDDIEFELLFDDPKLLVEDQMSISGNHSQLRSLYDTVQSYINRNLNYTSSFIISDNKQNSSIHCYSSINPNIKGSSKNNSKLDPYLFSDNLFTHNLVFGYLANNHTCSFITLNSCQLFDLLYALEKYIHNITKLTSRKETYFNSQFFTFNKKIIIISIFIVFFVTGIKINRILKSKHVYKEKPVKSQKNILSFLDVVPPVPPLPKPSLPSPSLPPSLSEISTLSPPEEIIESILPLNKFNSLAIQSPLKNSSHSSFQENMLPIDENINENNANNSSNINPLSYSKTSSQYSRLPTPPILNKETLVARRVFKKTDKSDNFLHSEDKKMNKPSNTVAQLDEIQKYFQERWKPLENLEQAIEYRLIIENNGSLKKSIPLGHLAMVYRSQVEFPEIGSPFVSPLKTLHNQSIRLVLIPDGTVRTLLE</sequence>
<keyword evidence="2" id="KW-1133">Transmembrane helix</keyword>
<dbReference type="EMBL" id="AP024987">
    <property type="protein sequence ID" value="BDA39262.1"/>
    <property type="molecule type" value="Genomic_DNA"/>
</dbReference>
<feature type="region of interest" description="Disordered" evidence="1">
    <location>
        <begin position="304"/>
        <end position="330"/>
    </location>
</feature>
<evidence type="ECO:0000313" key="4">
    <source>
        <dbReference type="Proteomes" id="UP001319803"/>
    </source>
</evidence>
<name>A0ABM7U3I5_9CHRO</name>
<feature type="compositionally biased region" description="Low complexity" evidence="1">
    <location>
        <begin position="304"/>
        <end position="315"/>
    </location>
</feature>
<keyword evidence="2" id="KW-0812">Transmembrane</keyword>
<evidence type="ECO:0000256" key="1">
    <source>
        <dbReference type="SAM" id="MobiDB-lite"/>
    </source>
</evidence>
<accession>A0ABM7U3I5</accession>
<dbReference type="Pfam" id="PF14233">
    <property type="entry name" value="DUF4335"/>
    <property type="match status" value="1"/>
</dbReference>
<feature type="transmembrane region" description="Helical" evidence="2">
    <location>
        <begin position="189"/>
        <end position="209"/>
    </location>
</feature>
<dbReference type="Proteomes" id="UP001319803">
    <property type="component" value="Chromosome"/>
</dbReference>
<feature type="compositionally biased region" description="Polar residues" evidence="1">
    <location>
        <begin position="316"/>
        <end position="328"/>
    </location>
</feature>
<evidence type="ECO:0000313" key="3">
    <source>
        <dbReference type="EMBL" id="BDA39262.1"/>
    </source>
</evidence>
<dbReference type="RefSeq" id="WP_229637349.1">
    <property type="nucleotide sequence ID" value="NZ_AP024987.1"/>
</dbReference>
<dbReference type="InterPro" id="IPR025569">
    <property type="entry name" value="DUF4335"/>
</dbReference>
<evidence type="ECO:0000256" key="2">
    <source>
        <dbReference type="SAM" id="Phobius"/>
    </source>
</evidence>
<proteinExistence type="predicted"/>
<organism evidence="3 4">
    <name type="scientific">cyanobacterium endosymbiont of Braarudosphaera bigelowii</name>
    <dbReference type="NCBI Taxonomy" id="1285375"/>
    <lineage>
        <taxon>Bacteria</taxon>
        <taxon>Bacillati</taxon>
        <taxon>Cyanobacteriota</taxon>
        <taxon>Cyanophyceae</taxon>
        <taxon>Oscillatoriophycideae</taxon>
        <taxon>Chroococcales</taxon>
        <taxon>Aphanothecaceae</taxon>
        <taxon>Candidatus Atelocyanobacterium</taxon>
        <taxon>Candidatus Atelocyanobacterium thalassae</taxon>
    </lineage>
</organism>